<gene>
    <name evidence="1" type="ORF">OTU49_008188</name>
</gene>
<dbReference type="AlphaFoldDB" id="A0AAW0WSF4"/>
<feature type="non-terminal residue" evidence="1">
    <location>
        <position position="1"/>
    </location>
</feature>
<evidence type="ECO:0000313" key="2">
    <source>
        <dbReference type="Proteomes" id="UP001445076"/>
    </source>
</evidence>
<protein>
    <submittedName>
        <fullName evidence="1">Uncharacterized protein</fullName>
    </submittedName>
</protein>
<sequence>RRKLSILKKKRHRRNRRVEVVELLGGEEAQETSSRRPRLPEEEASYILKLLRGFKSVIYHLFLVTSFNLNSQVSAWREKETCQMFPVAFLDKSVLIQEFFKI</sequence>
<keyword evidence="2" id="KW-1185">Reference proteome</keyword>
<accession>A0AAW0WSF4</accession>
<dbReference type="EMBL" id="JARKIK010000065">
    <property type="protein sequence ID" value="KAK8730270.1"/>
    <property type="molecule type" value="Genomic_DNA"/>
</dbReference>
<dbReference type="Proteomes" id="UP001445076">
    <property type="component" value="Unassembled WGS sequence"/>
</dbReference>
<reference evidence="1 2" key="1">
    <citation type="journal article" date="2024" name="BMC Genomics">
        <title>Genome assembly of redclaw crayfish (Cherax quadricarinatus) provides insights into its immune adaptation and hypoxia tolerance.</title>
        <authorList>
            <person name="Liu Z."/>
            <person name="Zheng J."/>
            <person name="Li H."/>
            <person name="Fang K."/>
            <person name="Wang S."/>
            <person name="He J."/>
            <person name="Zhou D."/>
            <person name="Weng S."/>
            <person name="Chi M."/>
            <person name="Gu Z."/>
            <person name="He J."/>
            <person name="Li F."/>
            <person name="Wang M."/>
        </authorList>
    </citation>
    <scope>NUCLEOTIDE SEQUENCE [LARGE SCALE GENOMIC DNA]</scope>
    <source>
        <strain evidence="1">ZL_2023a</strain>
    </source>
</reference>
<organism evidence="1 2">
    <name type="scientific">Cherax quadricarinatus</name>
    <name type="common">Australian red claw crayfish</name>
    <dbReference type="NCBI Taxonomy" id="27406"/>
    <lineage>
        <taxon>Eukaryota</taxon>
        <taxon>Metazoa</taxon>
        <taxon>Ecdysozoa</taxon>
        <taxon>Arthropoda</taxon>
        <taxon>Crustacea</taxon>
        <taxon>Multicrustacea</taxon>
        <taxon>Malacostraca</taxon>
        <taxon>Eumalacostraca</taxon>
        <taxon>Eucarida</taxon>
        <taxon>Decapoda</taxon>
        <taxon>Pleocyemata</taxon>
        <taxon>Astacidea</taxon>
        <taxon>Parastacoidea</taxon>
        <taxon>Parastacidae</taxon>
        <taxon>Cherax</taxon>
    </lineage>
</organism>
<reference evidence="1" key="2">
    <citation type="submission" date="2024-01" db="EMBL/GenBank/DDBJ databases">
        <authorList>
            <person name="He J."/>
            <person name="Wang M."/>
            <person name="Zheng J."/>
            <person name="Liu Z."/>
        </authorList>
    </citation>
    <scope>NUCLEOTIDE SEQUENCE</scope>
    <source>
        <strain evidence="1">ZL_2023a</strain>
        <tissue evidence="1">Muscle</tissue>
    </source>
</reference>
<name>A0AAW0WSF4_CHEQU</name>
<evidence type="ECO:0000313" key="1">
    <source>
        <dbReference type="EMBL" id="KAK8730270.1"/>
    </source>
</evidence>
<proteinExistence type="predicted"/>
<dbReference type="EMBL" id="JARKIK010000065">
    <property type="protein sequence ID" value="KAK8730268.1"/>
    <property type="molecule type" value="Genomic_DNA"/>
</dbReference>
<comment type="caution">
    <text evidence="1">The sequence shown here is derived from an EMBL/GenBank/DDBJ whole genome shotgun (WGS) entry which is preliminary data.</text>
</comment>